<keyword evidence="1" id="KW-0812">Transmembrane</keyword>
<name>A0A1M7Y656_9FIRM</name>
<reference evidence="2 3" key="1">
    <citation type="submission" date="2016-12" db="EMBL/GenBank/DDBJ databases">
        <authorList>
            <person name="Song W.-J."/>
            <person name="Kurnit D.M."/>
        </authorList>
    </citation>
    <scope>NUCLEOTIDE SEQUENCE [LARGE SCALE GENOMIC DNA]</scope>
    <source>
        <strain evidence="2 3">DSM 12503</strain>
    </source>
</reference>
<keyword evidence="1" id="KW-1133">Transmembrane helix</keyword>
<dbReference type="OrthoDB" id="2086601at2"/>
<evidence type="ECO:0000313" key="3">
    <source>
        <dbReference type="Proteomes" id="UP000184612"/>
    </source>
</evidence>
<accession>A0A1M7Y656</accession>
<dbReference type="EMBL" id="FRFD01000005">
    <property type="protein sequence ID" value="SHO48119.1"/>
    <property type="molecule type" value="Genomic_DNA"/>
</dbReference>
<dbReference type="Proteomes" id="UP000184612">
    <property type="component" value="Unassembled WGS sequence"/>
</dbReference>
<evidence type="ECO:0000256" key="1">
    <source>
        <dbReference type="SAM" id="Phobius"/>
    </source>
</evidence>
<sequence length="96" mass="11048">MTKRDIKFLLTDLEILHSKKITEAEAASKDPQIIYHENNEVYEWKEPELTHEDIVEALLAKQTESINAIKNICSFFAFVLAALLLLGFILLLSVRF</sequence>
<gene>
    <name evidence="2" type="ORF">SAMN02745217_01685</name>
</gene>
<keyword evidence="3" id="KW-1185">Reference proteome</keyword>
<protein>
    <submittedName>
        <fullName evidence="2">Uncharacterized protein</fullName>
    </submittedName>
</protein>
<dbReference type="AlphaFoldDB" id="A0A1M7Y656"/>
<dbReference type="STRING" id="1121345.SAMN02745217_01685"/>
<proteinExistence type="predicted"/>
<organism evidence="2 3">
    <name type="scientific">Anaerocolumna xylanovorans DSM 12503</name>
    <dbReference type="NCBI Taxonomy" id="1121345"/>
    <lineage>
        <taxon>Bacteria</taxon>
        <taxon>Bacillati</taxon>
        <taxon>Bacillota</taxon>
        <taxon>Clostridia</taxon>
        <taxon>Lachnospirales</taxon>
        <taxon>Lachnospiraceae</taxon>
        <taxon>Anaerocolumna</taxon>
    </lineage>
</organism>
<feature type="transmembrane region" description="Helical" evidence="1">
    <location>
        <begin position="72"/>
        <end position="94"/>
    </location>
</feature>
<dbReference type="RefSeq" id="WP_073588413.1">
    <property type="nucleotide sequence ID" value="NZ_FRFD01000005.1"/>
</dbReference>
<keyword evidence="1" id="KW-0472">Membrane</keyword>
<evidence type="ECO:0000313" key="2">
    <source>
        <dbReference type="EMBL" id="SHO48119.1"/>
    </source>
</evidence>